<dbReference type="AlphaFoldDB" id="A0A0M3KGN8"/>
<reference evidence="7" key="1">
    <citation type="submission" date="2017-02" db="UniProtKB">
        <authorList>
            <consortium name="WormBaseParasite"/>
        </authorList>
    </citation>
    <scope>IDENTIFICATION</scope>
</reference>
<evidence type="ECO:0000256" key="1">
    <source>
        <dbReference type="ARBA" id="ARBA00004275"/>
    </source>
</evidence>
<accession>A0A0M3KGN8</accession>
<dbReference type="PANTHER" id="PTHR24096:SF381">
    <property type="entry name" value="4-COUMARATE--COA LIGASE 1-LIKE"/>
    <property type="match status" value="1"/>
</dbReference>
<dbReference type="GO" id="GO:0016405">
    <property type="term" value="F:CoA-ligase activity"/>
    <property type="evidence" value="ECO:0007669"/>
    <property type="project" value="TreeGrafter"/>
</dbReference>
<keyword evidence="6" id="KW-1185">Reference proteome</keyword>
<gene>
    <name evidence="5" type="ORF">ASIM_LOCUS19536</name>
</gene>
<keyword evidence="3" id="KW-0732">Signal</keyword>
<proteinExistence type="predicted"/>
<dbReference type="SUPFAM" id="SSF56801">
    <property type="entry name" value="Acetyl-CoA synthetase-like"/>
    <property type="match status" value="1"/>
</dbReference>
<evidence type="ECO:0000259" key="4">
    <source>
        <dbReference type="Pfam" id="PF00501"/>
    </source>
</evidence>
<evidence type="ECO:0000256" key="2">
    <source>
        <dbReference type="ARBA" id="ARBA00023140"/>
    </source>
</evidence>
<evidence type="ECO:0000313" key="7">
    <source>
        <dbReference type="WBParaSite" id="ASIM_0002015201-mRNA-1"/>
    </source>
</evidence>
<sequence length="208" mass="23385">MCFQDQLFFQVRFLFLSPMVLKQLCGAVSNSNRQLTHLKTIAIGTAAPDDVLMKLAYKCLPSVKSYCSVYGMTEVGTICRSTKSSSYNIHSCGSLCANLSMKSLLNDGVINTAVFQIIDLLCSEEVGPFERGLMLIKGPSVNSPYWNNEQATNEDFKYGGWRNTGDLGYYDRNGNVFLVDRVKQMIKVDGYQVSVKYLLTMNCQRRCR</sequence>
<keyword evidence="2" id="KW-0576">Peroxisome</keyword>
<dbReference type="EMBL" id="UYRR01037430">
    <property type="protein sequence ID" value="VDK70330.1"/>
    <property type="molecule type" value="Genomic_DNA"/>
</dbReference>
<feature type="domain" description="AMP-dependent synthetase/ligase" evidence="4">
    <location>
        <begin position="10"/>
        <end position="146"/>
    </location>
</feature>
<evidence type="ECO:0000256" key="3">
    <source>
        <dbReference type="SAM" id="SignalP"/>
    </source>
</evidence>
<dbReference type="Proteomes" id="UP000267096">
    <property type="component" value="Unassembled WGS sequence"/>
</dbReference>
<evidence type="ECO:0000313" key="6">
    <source>
        <dbReference type="Proteomes" id="UP000267096"/>
    </source>
</evidence>
<dbReference type="InterPro" id="IPR000873">
    <property type="entry name" value="AMP-dep_synth/lig_dom"/>
</dbReference>
<dbReference type="Pfam" id="PF00501">
    <property type="entry name" value="AMP-binding"/>
    <property type="match status" value="1"/>
</dbReference>
<organism evidence="7">
    <name type="scientific">Anisakis simplex</name>
    <name type="common">Herring worm</name>
    <dbReference type="NCBI Taxonomy" id="6269"/>
    <lineage>
        <taxon>Eukaryota</taxon>
        <taxon>Metazoa</taxon>
        <taxon>Ecdysozoa</taxon>
        <taxon>Nematoda</taxon>
        <taxon>Chromadorea</taxon>
        <taxon>Rhabditida</taxon>
        <taxon>Spirurina</taxon>
        <taxon>Ascaridomorpha</taxon>
        <taxon>Ascaridoidea</taxon>
        <taxon>Anisakidae</taxon>
        <taxon>Anisakis</taxon>
        <taxon>Anisakis simplex complex</taxon>
    </lineage>
</organism>
<dbReference type="Gene3D" id="3.40.50.12780">
    <property type="entry name" value="N-terminal domain of ligase-like"/>
    <property type="match status" value="1"/>
</dbReference>
<feature type="chain" id="PRO_5043121485" evidence="3">
    <location>
        <begin position="23"/>
        <end position="208"/>
    </location>
</feature>
<evidence type="ECO:0000313" key="5">
    <source>
        <dbReference type="EMBL" id="VDK70330.1"/>
    </source>
</evidence>
<feature type="signal peptide" evidence="3">
    <location>
        <begin position="1"/>
        <end position="22"/>
    </location>
</feature>
<dbReference type="OrthoDB" id="10253869at2759"/>
<dbReference type="GO" id="GO:0005777">
    <property type="term" value="C:peroxisome"/>
    <property type="evidence" value="ECO:0007669"/>
    <property type="project" value="UniProtKB-SubCell"/>
</dbReference>
<dbReference type="WBParaSite" id="ASIM_0002015201-mRNA-1">
    <property type="protein sequence ID" value="ASIM_0002015201-mRNA-1"/>
    <property type="gene ID" value="ASIM_0002015201"/>
</dbReference>
<dbReference type="PANTHER" id="PTHR24096">
    <property type="entry name" value="LONG-CHAIN-FATTY-ACID--COA LIGASE"/>
    <property type="match status" value="1"/>
</dbReference>
<reference evidence="5 6" key="2">
    <citation type="submission" date="2018-11" db="EMBL/GenBank/DDBJ databases">
        <authorList>
            <consortium name="Pathogen Informatics"/>
        </authorList>
    </citation>
    <scope>NUCLEOTIDE SEQUENCE [LARGE SCALE GENOMIC DNA]</scope>
</reference>
<dbReference type="InterPro" id="IPR042099">
    <property type="entry name" value="ANL_N_sf"/>
</dbReference>
<protein>
    <submittedName>
        <fullName evidence="7">AMP-binding domain-containing protein</fullName>
    </submittedName>
</protein>
<comment type="subcellular location">
    <subcellularLocation>
        <location evidence="1">Peroxisome</location>
    </subcellularLocation>
</comment>
<name>A0A0M3KGN8_ANISI</name>